<dbReference type="InterPro" id="IPR001128">
    <property type="entry name" value="Cyt_P450"/>
</dbReference>
<dbReference type="RefSeq" id="XP_007718374.1">
    <property type="nucleotide sequence ID" value="XM_007720184.1"/>
</dbReference>
<dbReference type="GO" id="GO:0020037">
    <property type="term" value="F:heme binding"/>
    <property type="evidence" value="ECO:0007669"/>
    <property type="project" value="InterPro"/>
</dbReference>
<dbReference type="GO" id="GO:0005506">
    <property type="term" value="F:iron ion binding"/>
    <property type="evidence" value="ECO:0007669"/>
    <property type="project" value="InterPro"/>
</dbReference>
<reference evidence="6 7" key="1">
    <citation type="journal article" date="2013" name="PLoS Genet.">
        <title>Comparative genome structure, secondary metabolite, and effector coding capacity across Cochliobolus pathogens.</title>
        <authorList>
            <person name="Condon B.J."/>
            <person name="Leng Y."/>
            <person name="Wu D."/>
            <person name="Bushley K.E."/>
            <person name="Ohm R.A."/>
            <person name="Otillar R."/>
            <person name="Martin J."/>
            <person name="Schackwitz W."/>
            <person name="Grimwood J."/>
            <person name="MohdZainudin N."/>
            <person name="Xue C."/>
            <person name="Wang R."/>
            <person name="Manning V.A."/>
            <person name="Dhillon B."/>
            <person name="Tu Z.J."/>
            <person name="Steffenson B.J."/>
            <person name="Salamov A."/>
            <person name="Sun H."/>
            <person name="Lowry S."/>
            <person name="LaButti K."/>
            <person name="Han J."/>
            <person name="Copeland A."/>
            <person name="Lindquist E."/>
            <person name="Barry K."/>
            <person name="Schmutz J."/>
            <person name="Baker S.E."/>
            <person name="Ciuffetti L.M."/>
            <person name="Grigoriev I.V."/>
            <person name="Zhong S."/>
            <person name="Turgeon B.G."/>
        </authorList>
    </citation>
    <scope>NUCLEOTIDE SEQUENCE [LARGE SCALE GENOMIC DNA]</scope>
    <source>
        <strain evidence="6 7">26-R-13</strain>
    </source>
</reference>
<accession>W6XJJ1</accession>
<protein>
    <recommendedName>
        <fullName evidence="8">Cytochrome P450</fullName>
    </recommendedName>
</protein>
<evidence type="ECO:0008006" key="8">
    <source>
        <dbReference type="Google" id="ProtNLM"/>
    </source>
</evidence>
<evidence type="ECO:0000256" key="4">
    <source>
        <dbReference type="ARBA" id="ARBA00023004"/>
    </source>
</evidence>
<dbReference type="PANTHER" id="PTHR46300">
    <property type="entry name" value="P450, PUTATIVE (EUROFUNG)-RELATED-RELATED"/>
    <property type="match status" value="1"/>
</dbReference>
<gene>
    <name evidence="6" type="ORF">COCCADRAFT_78964</name>
</gene>
<evidence type="ECO:0000256" key="2">
    <source>
        <dbReference type="ARBA" id="ARBA00022723"/>
    </source>
</evidence>
<evidence type="ECO:0000313" key="6">
    <source>
        <dbReference type="EMBL" id="EUC27322.1"/>
    </source>
</evidence>
<name>W6XJJ1_COCC2</name>
<dbReference type="SUPFAM" id="SSF48264">
    <property type="entry name" value="Cytochrome P450"/>
    <property type="match status" value="1"/>
</dbReference>
<keyword evidence="2" id="KW-0479">Metal-binding</keyword>
<keyword evidence="3" id="KW-0560">Oxidoreductase</keyword>
<dbReference type="HOGENOM" id="CLU_2819385_0_0_1"/>
<evidence type="ECO:0000256" key="5">
    <source>
        <dbReference type="ARBA" id="ARBA00023033"/>
    </source>
</evidence>
<evidence type="ECO:0000313" key="7">
    <source>
        <dbReference type="Proteomes" id="UP000053841"/>
    </source>
</evidence>
<dbReference type="Proteomes" id="UP000053841">
    <property type="component" value="Unassembled WGS sequence"/>
</dbReference>
<proteinExistence type="inferred from homology"/>
<keyword evidence="7" id="KW-1185">Reference proteome</keyword>
<dbReference type="AlphaFoldDB" id="W6XJJ1"/>
<dbReference type="GeneID" id="19150931"/>
<keyword evidence="4" id="KW-0408">Iron</keyword>
<feature type="non-terminal residue" evidence="6">
    <location>
        <position position="1"/>
    </location>
</feature>
<dbReference type="Pfam" id="PF00067">
    <property type="entry name" value="p450"/>
    <property type="match status" value="1"/>
</dbReference>
<feature type="non-terminal residue" evidence="6">
    <location>
        <position position="67"/>
    </location>
</feature>
<dbReference type="InterPro" id="IPR050364">
    <property type="entry name" value="Cytochrome_P450_fung"/>
</dbReference>
<comment type="similarity">
    <text evidence="1">Belongs to the cytochrome P450 family.</text>
</comment>
<evidence type="ECO:0000256" key="3">
    <source>
        <dbReference type="ARBA" id="ARBA00023002"/>
    </source>
</evidence>
<dbReference type="PANTHER" id="PTHR46300:SF2">
    <property type="entry name" value="CYTOCHROME P450 MONOOXYGENASE ALNH-RELATED"/>
    <property type="match status" value="1"/>
</dbReference>
<dbReference type="GO" id="GO:0004497">
    <property type="term" value="F:monooxygenase activity"/>
    <property type="evidence" value="ECO:0007669"/>
    <property type="project" value="UniProtKB-KW"/>
</dbReference>
<evidence type="ECO:0000256" key="1">
    <source>
        <dbReference type="ARBA" id="ARBA00010617"/>
    </source>
</evidence>
<dbReference type="KEGG" id="bze:COCCADRAFT_78964"/>
<dbReference type="GO" id="GO:0016705">
    <property type="term" value="F:oxidoreductase activity, acting on paired donors, with incorporation or reduction of molecular oxygen"/>
    <property type="evidence" value="ECO:0007669"/>
    <property type="project" value="InterPro"/>
</dbReference>
<dbReference type="OrthoDB" id="2789670at2759"/>
<dbReference type="InterPro" id="IPR036396">
    <property type="entry name" value="Cyt_P450_sf"/>
</dbReference>
<keyword evidence="5" id="KW-0503">Monooxygenase</keyword>
<sequence length="67" mass="7587">AGSDTTSGVINNFLLLMTQFPGAMRKAQEKINAVVGVERSHRWHDWQNLTEVNKLPKETLRMRPVAP</sequence>
<dbReference type="Gene3D" id="1.10.630.10">
    <property type="entry name" value="Cytochrome P450"/>
    <property type="match status" value="1"/>
</dbReference>
<dbReference type="EMBL" id="KI964954">
    <property type="protein sequence ID" value="EUC27322.1"/>
    <property type="molecule type" value="Genomic_DNA"/>
</dbReference>
<organism evidence="6 7">
    <name type="scientific">Cochliobolus carbonum (strain 26-R-13)</name>
    <name type="common">Maize leaf spot fungus</name>
    <name type="synonym">Bipolaris zeicola</name>
    <dbReference type="NCBI Taxonomy" id="930089"/>
    <lineage>
        <taxon>Eukaryota</taxon>
        <taxon>Fungi</taxon>
        <taxon>Dikarya</taxon>
        <taxon>Ascomycota</taxon>
        <taxon>Pezizomycotina</taxon>
        <taxon>Dothideomycetes</taxon>
        <taxon>Pleosporomycetidae</taxon>
        <taxon>Pleosporales</taxon>
        <taxon>Pleosporineae</taxon>
        <taxon>Pleosporaceae</taxon>
        <taxon>Bipolaris</taxon>
    </lineage>
</organism>